<dbReference type="Pfam" id="PF07719">
    <property type="entry name" value="TPR_2"/>
    <property type="match status" value="1"/>
</dbReference>
<keyword evidence="2 3" id="KW-0802">TPR repeat</keyword>
<evidence type="ECO:0000313" key="6">
    <source>
        <dbReference type="Proteomes" id="UP000547614"/>
    </source>
</evidence>
<name>A0A839V9N3_9GAMM</name>
<dbReference type="InterPro" id="IPR011990">
    <property type="entry name" value="TPR-like_helical_dom_sf"/>
</dbReference>
<proteinExistence type="predicted"/>
<evidence type="ECO:0000256" key="1">
    <source>
        <dbReference type="ARBA" id="ARBA00022737"/>
    </source>
</evidence>
<dbReference type="PROSITE" id="PS50293">
    <property type="entry name" value="TPR_REGION"/>
    <property type="match status" value="1"/>
</dbReference>
<evidence type="ECO:0000256" key="2">
    <source>
        <dbReference type="ARBA" id="ARBA00022803"/>
    </source>
</evidence>
<dbReference type="RefSeq" id="WP_246389792.1">
    <property type="nucleotide sequence ID" value="NZ_JACHXP010000002.1"/>
</dbReference>
<dbReference type="EMBL" id="JACHXP010000002">
    <property type="protein sequence ID" value="MBB3189256.1"/>
    <property type="molecule type" value="Genomic_DNA"/>
</dbReference>
<evidence type="ECO:0000256" key="4">
    <source>
        <dbReference type="SAM" id="SignalP"/>
    </source>
</evidence>
<dbReference type="AlphaFoldDB" id="A0A839V9N3"/>
<dbReference type="SUPFAM" id="SSF48452">
    <property type="entry name" value="TPR-like"/>
    <property type="match status" value="1"/>
</dbReference>
<feature type="repeat" description="TPR" evidence="3">
    <location>
        <begin position="256"/>
        <end position="289"/>
    </location>
</feature>
<gene>
    <name evidence="5" type="ORF">FHR94_000478</name>
</gene>
<feature type="chain" id="PRO_5032453650" evidence="4">
    <location>
        <begin position="25"/>
        <end position="314"/>
    </location>
</feature>
<dbReference type="SMART" id="SM00028">
    <property type="entry name" value="TPR"/>
    <property type="match status" value="6"/>
</dbReference>
<dbReference type="InterPro" id="IPR013105">
    <property type="entry name" value="TPR_2"/>
</dbReference>
<organism evidence="5 6">
    <name type="scientific">Halomonas cerina</name>
    <dbReference type="NCBI Taxonomy" id="447424"/>
    <lineage>
        <taxon>Bacteria</taxon>
        <taxon>Pseudomonadati</taxon>
        <taxon>Pseudomonadota</taxon>
        <taxon>Gammaproteobacteria</taxon>
        <taxon>Oceanospirillales</taxon>
        <taxon>Halomonadaceae</taxon>
        <taxon>Halomonas</taxon>
    </lineage>
</organism>
<feature type="repeat" description="TPR" evidence="3">
    <location>
        <begin position="192"/>
        <end position="225"/>
    </location>
</feature>
<feature type="signal peptide" evidence="4">
    <location>
        <begin position="1"/>
        <end position="24"/>
    </location>
</feature>
<dbReference type="PROSITE" id="PS51257">
    <property type="entry name" value="PROKAR_LIPOPROTEIN"/>
    <property type="match status" value="1"/>
</dbReference>
<keyword evidence="4" id="KW-0732">Signal</keyword>
<dbReference type="PROSITE" id="PS50005">
    <property type="entry name" value="TPR"/>
    <property type="match status" value="4"/>
</dbReference>
<comment type="caution">
    <text evidence="5">The sequence shown here is derived from an EMBL/GenBank/DDBJ whole genome shotgun (WGS) entry which is preliminary data.</text>
</comment>
<keyword evidence="1" id="KW-0677">Repeat</keyword>
<evidence type="ECO:0000256" key="3">
    <source>
        <dbReference type="PROSITE-ProRule" id="PRU00339"/>
    </source>
</evidence>
<protein>
    <submittedName>
        <fullName evidence="5">Tetratricopeptide (TPR) repeat protein</fullName>
    </submittedName>
</protein>
<dbReference type="PANTHER" id="PTHR12558:SF13">
    <property type="entry name" value="CELL DIVISION CYCLE PROTEIN 27 HOMOLOG"/>
    <property type="match status" value="1"/>
</dbReference>
<reference evidence="5 6" key="1">
    <citation type="submission" date="2020-08" db="EMBL/GenBank/DDBJ databases">
        <title>Genomic Encyclopedia of Type Strains, Phase III (KMG-III): the genomes of soil and plant-associated and newly described type strains.</title>
        <authorList>
            <person name="Whitman W."/>
        </authorList>
    </citation>
    <scope>NUCLEOTIDE SEQUENCE [LARGE SCALE GENOMIC DNA]</scope>
    <source>
        <strain evidence="5 6">CECT 7282</strain>
    </source>
</reference>
<evidence type="ECO:0000313" key="5">
    <source>
        <dbReference type="EMBL" id="MBB3189256.1"/>
    </source>
</evidence>
<dbReference type="Pfam" id="PF13432">
    <property type="entry name" value="TPR_16"/>
    <property type="match status" value="2"/>
</dbReference>
<dbReference type="InterPro" id="IPR019734">
    <property type="entry name" value="TPR_rpt"/>
</dbReference>
<dbReference type="PANTHER" id="PTHR12558">
    <property type="entry name" value="CELL DIVISION CYCLE 16,23,27"/>
    <property type="match status" value="1"/>
</dbReference>
<feature type="repeat" description="TPR" evidence="3">
    <location>
        <begin position="158"/>
        <end position="191"/>
    </location>
</feature>
<feature type="repeat" description="TPR" evidence="3">
    <location>
        <begin position="90"/>
        <end position="123"/>
    </location>
</feature>
<dbReference type="Proteomes" id="UP000547614">
    <property type="component" value="Unassembled WGS sequence"/>
</dbReference>
<dbReference type="Gene3D" id="1.25.40.10">
    <property type="entry name" value="Tetratricopeptide repeat domain"/>
    <property type="match status" value="3"/>
</dbReference>
<accession>A0A839V9N3</accession>
<sequence length="314" mass="34693">MINKVRLSAIAAALGLGLFMTGCASTPQGGNEAYSALYDGGSTTAYGTAFPVATPEEAYRNGDAAASAGDLDRALFEYIRGLKLDDRPRPDALFRIGAIHHDRGNYRLADLAYRWALRVDPKHIAAGTRLGEVLLHRRQYAQAEEQLRPILASGKAPWRTYNAMGILADLEGDYPQAQQYYQQALAKNPGSPLVLNNLGYSRYLNGDLASARQALREALSSNPNYELAWRNLGLVHARQGDYEYAVEAVGRDGERAEAYNDVGYIAMLDGRYDEALSFFEQAMHLSPTYYATASENARNLHSMRRRFPSAVNDE</sequence>
<keyword evidence="6" id="KW-1185">Reference proteome</keyword>